<dbReference type="AlphaFoldDB" id="A0AAD5VJN3"/>
<comment type="caution">
    <text evidence="3">The sequence shown here is derived from an EMBL/GenBank/DDBJ whole genome shotgun (WGS) entry which is preliminary data.</text>
</comment>
<gene>
    <name evidence="3" type="ORF">NP233_g9740</name>
</gene>
<dbReference type="Pfam" id="PF07714">
    <property type="entry name" value="PK_Tyr_Ser-Thr"/>
    <property type="match status" value="1"/>
</dbReference>
<dbReference type="GO" id="GO:0005524">
    <property type="term" value="F:ATP binding"/>
    <property type="evidence" value="ECO:0007669"/>
    <property type="project" value="InterPro"/>
</dbReference>
<feature type="region of interest" description="Disordered" evidence="1">
    <location>
        <begin position="362"/>
        <end position="390"/>
    </location>
</feature>
<proteinExistence type="predicted"/>
<feature type="compositionally biased region" description="Polar residues" evidence="1">
    <location>
        <begin position="18"/>
        <end position="29"/>
    </location>
</feature>
<organism evidence="3 4">
    <name type="scientific">Leucocoprinus birnbaumii</name>
    <dbReference type="NCBI Taxonomy" id="56174"/>
    <lineage>
        <taxon>Eukaryota</taxon>
        <taxon>Fungi</taxon>
        <taxon>Dikarya</taxon>
        <taxon>Basidiomycota</taxon>
        <taxon>Agaricomycotina</taxon>
        <taxon>Agaricomycetes</taxon>
        <taxon>Agaricomycetidae</taxon>
        <taxon>Agaricales</taxon>
        <taxon>Agaricineae</taxon>
        <taxon>Agaricaceae</taxon>
        <taxon>Leucocoprinus</taxon>
    </lineage>
</organism>
<dbReference type="InterPro" id="IPR001245">
    <property type="entry name" value="Ser-Thr/Tyr_kinase_cat_dom"/>
</dbReference>
<dbReference type="PROSITE" id="PS00109">
    <property type="entry name" value="PROTEIN_KINASE_TYR"/>
    <property type="match status" value="1"/>
</dbReference>
<evidence type="ECO:0000313" key="3">
    <source>
        <dbReference type="EMBL" id="KAJ3562184.1"/>
    </source>
</evidence>
<dbReference type="InterPro" id="IPR011009">
    <property type="entry name" value="Kinase-like_dom_sf"/>
</dbReference>
<feature type="region of interest" description="Disordered" evidence="1">
    <location>
        <begin position="1"/>
        <end position="35"/>
    </location>
</feature>
<evidence type="ECO:0000313" key="4">
    <source>
        <dbReference type="Proteomes" id="UP001213000"/>
    </source>
</evidence>
<dbReference type="PANTHER" id="PTHR24361">
    <property type="entry name" value="MITOGEN-ACTIVATED KINASE KINASE KINASE"/>
    <property type="match status" value="1"/>
</dbReference>
<name>A0AAD5VJN3_9AGAR</name>
<dbReference type="InterPro" id="IPR008266">
    <property type="entry name" value="Tyr_kinase_AS"/>
</dbReference>
<dbReference type="GO" id="GO:0004674">
    <property type="term" value="F:protein serine/threonine kinase activity"/>
    <property type="evidence" value="ECO:0007669"/>
    <property type="project" value="TreeGrafter"/>
</dbReference>
<dbReference type="InterPro" id="IPR000719">
    <property type="entry name" value="Prot_kinase_dom"/>
</dbReference>
<dbReference type="SUPFAM" id="SSF56112">
    <property type="entry name" value="Protein kinase-like (PK-like)"/>
    <property type="match status" value="1"/>
</dbReference>
<accession>A0AAD5VJN3</accession>
<dbReference type="PROSITE" id="PS50011">
    <property type="entry name" value="PROTEIN_KINASE_DOM"/>
    <property type="match status" value="1"/>
</dbReference>
<keyword evidence="4" id="KW-1185">Reference proteome</keyword>
<evidence type="ECO:0000259" key="2">
    <source>
        <dbReference type="PROSITE" id="PS50011"/>
    </source>
</evidence>
<feature type="compositionally biased region" description="Polar residues" evidence="1">
    <location>
        <begin position="1"/>
        <end position="10"/>
    </location>
</feature>
<dbReference type="Gene3D" id="1.10.510.10">
    <property type="entry name" value="Transferase(Phosphotransferase) domain 1"/>
    <property type="match status" value="1"/>
</dbReference>
<evidence type="ECO:0000256" key="1">
    <source>
        <dbReference type="SAM" id="MobiDB-lite"/>
    </source>
</evidence>
<sequence length="465" mass="51963">MGGLCSTSRQHTAHAPASRSNRQTVTASNLGKEEVSMRITPHVQATPELLVSTHQSPEGSKSKVELACYALVSEFVANQDQRHALADLRGDEAQVMADFLNEILEHKGSIVTAERRLVLHTLSGITRAALVFPASHKLSDVHLEEDPFLEENFSDRYKGRWSGQVVDVKVSHVLEASCETNLASDPSNDPKQFLRVCAKDAILRAHMSHPNILPLHGVHVPDNNQEIWSVSPWIEFGSLPEYLRKSPEVPRVPLIMGIISGLLYLHDNDIIHGDLRGQNVLVSKGGRAILTNFDVSHVHMRLNTMSRTAVASEFFMAPELLLGTESGPTRASDIWAFACTYYEVKFVDLRLVTNTSRLEGDDRGFESVNNSKKDDLVPKPEPKMKTDKDEQAWREMKKCWRLHHSQRPAAKQLFDFLSRVYPGNNSTEATDLIARPHHTVEINYPHILSILERMSSAQGPTSGEI</sequence>
<dbReference type="InterPro" id="IPR053235">
    <property type="entry name" value="Ser_Thr_kinase"/>
</dbReference>
<feature type="domain" description="Protein kinase" evidence="2">
    <location>
        <begin position="142"/>
        <end position="417"/>
    </location>
</feature>
<protein>
    <recommendedName>
        <fullName evidence="2">Protein kinase domain-containing protein</fullName>
    </recommendedName>
</protein>
<dbReference type="EMBL" id="JANIEX010000902">
    <property type="protein sequence ID" value="KAJ3562184.1"/>
    <property type="molecule type" value="Genomic_DNA"/>
</dbReference>
<dbReference type="Proteomes" id="UP001213000">
    <property type="component" value="Unassembled WGS sequence"/>
</dbReference>
<reference evidence="3" key="1">
    <citation type="submission" date="2022-07" db="EMBL/GenBank/DDBJ databases">
        <title>Genome Sequence of Leucocoprinus birnbaumii.</title>
        <authorList>
            <person name="Buettner E."/>
        </authorList>
    </citation>
    <scope>NUCLEOTIDE SEQUENCE</scope>
    <source>
        <strain evidence="3">VT141</strain>
    </source>
</reference>
<dbReference type="GO" id="GO:0005737">
    <property type="term" value="C:cytoplasm"/>
    <property type="evidence" value="ECO:0007669"/>
    <property type="project" value="TreeGrafter"/>
</dbReference>